<dbReference type="Gene3D" id="3.40.50.720">
    <property type="entry name" value="NAD(P)-binding Rossmann-like Domain"/>
    <property type="match status" value="1"/>
</dbReference>
<dbReference type="PROSITE" id="PS00061">
    <property type="entry name" value="ADH_SHORT"/>
    <property type="match status" value="1"/>
</dbReference>
<dbReference type="InterPro" id="IPR020904">
    <property type="entry name" value="Sc_DH/Rdtase_CS"/>
</dbReference>
<keyword evidence="3" id="KW-1185">Reference proteome</keyword>
<accession>A0ABP8NUC9</accession>
<dbReference type="NCBIfam" id="NF005559">
    <property type="entry name" value="PRK07231.1"/>
    <property type="match status" value="1"/>
</dbReference>
<dbReference type="InterPro" id="IPR002347">
    <property type="entry name" value="SDR_fam"/>
</dbReference>
<protein>
    <submittedName>
        <fullName evidence="2">SDR family oxidoreductase</fullName>
    </submittedName>
</protein>
<dbReference type="InterPro" id="IPR036291">
    <property type="entry name" value="NAD(P)-bd_dom_sf"/>
</dbReference>
<dbReference type="CDD" id="cd05233">
    <property type="entry name" value="SDR_c"/>
    <property type="match status" value="1"/>
</dbReference>
<dbReference type="PANTHER" id="PTHR43943">
    <property type="entry name" value="DEHYDROGENASE/REDUCTASE (SDR FAMILY) MEMBER 4"/>
    <property type="match status" value="1"/>
</dbReference>
<dbReference type="Proteomes" id="UP001501183">
    <property type="component" value="Unassembled WGS sequence"/>
</dbReference>
<organism evidence="2 3">
    <name type="scientific">Rhodococcus olei</name>
    <dbReference type="NCBI Taxonomy" id="2161675"/>
    <lineage>
        <taxon>Bacteria</taxon>
        <taxon>Bacillati</taxon>
        <taxon>Actinomycetota</taxon>
        <taxon>Actinomycetes</taxon>
        <taxon>Mycobacteriales</taxon>
        <taxon>Nocardiaceae</taxon>
        <taxon>Rhodococcus</taxon>
    </lineage>
</organism>
<evidence type="ECO:0000256" key="1">
    <source>
        <dbReference type="ARBA" id="ARBA00006484"/>
    </source>
</evidence>
<comment type="caution">
    <text evidence="2">The sequence shown here is derived from an EMBL/GenBank/DDBJ whole genome shotgun (WGS) entry which is preliminary data.</text>
</comment>
<evidence type="ECO:0000313" key="3">
    <source>
        <dbReference type="Proteomes" id="UP001501183"/>
    </source>
</evidence>
<dbReference type="EMBL" id="BAABFB010000019">
    <property type="protein sequence ID" value="GAA4473609.1"/>
    <property type="molecule type" value="Genomic_DNA"/>
</dbReference>
<dbReference type="Pfam" id="PF13561">
    <property type="entry name" value="adh_short_C2"/>
    <property type="match status" value="1"/>
</dbReference>
<dbReference type="RefSeq" id="WP_345342338.1">
    <property type="nucleotide sequence ID" value="NZ_BAABFB010000019.1"/>
</dbReference>
<dbReference type="SUPFAM" id="SSF51735">
    <property type="entry name" value="NAD(P)-binding Rossmann-fold domains"/>
    <property type="match status" value="1"/>
</dbReference>
<reference evidence="3" key="1">
    <citation type="journal article" date="2019" name="Int. J. Syst. Evol. Microbiol.">
        <title>The Global Catalogue of Microorganisms (GCM) 10K type strain sequencing project: providing services to taxonomists for standard genome sequencing and annotation.</title>
        <authorList>
            <consortium name="The Broad Institute Genomics Platform"/>
            <consortium name="The Broad Institute Genome Sequencing Center for Infectious Disease"/>
            <person name="Wu L."/>
            <person name="Ma J."/>
        </authorList>
    </citation>
    <scope>NUCLEOTIDE SEQUENCE [LARGE SCALE GENOMIC DNA]</scope>
    <source>
        <strain evidence="3">JCM 32206</strain>
    </source>
</reference>
<dbReference type="PANTHER" id="PTHR43943:SF2">
    <property type="entry name" value="DEHYDROGENASE_REDUCTASE 4"/>
    <property type="match status" value="1"/>
</dbReference>
<dbReference type="PRINTS" id="PR00080">
    <property type="entry name" value="SDRFAMILY"/>
</dbReference>
<proteinExistence type="inferred from homology"/>
<dbReference type="PRINTS" id="PR00081">
    <property type="entry name" value="GDHRDH"/>
</dbReference>
<name>A0ABP8NUC9_9NOCA</name>
<gene>
    <name evidence="2" type="ORF">GCM10023094_07600</name>
</gene>
<evidence type="ECO:0000313" key="2">
    <source>
        <dbReference type="EMBL" id="GAA4473609.1"/>
    </source>
</evidence>
<sequence length="278" mass="28226">MTTPTPPGFGAADLTGKTAIVTGASRGIGLAAARALATAGANVVLTSRKQDAADAAAAQITGGAGGGAHVTGTAIGVGAHAVEEDQARHCIERTLDTFGSVDILVNNAGTNPSYGPMIAQDHGRFAKTMDVNLWAPLLWTRLAVEAWMGEHGGSVVNTASIGGLGHEANIGMYNVSKAALIYLTKQLALELSPAVRVNSVAPGVVRTKLAEALWKDHEERVAASTALARIGEPDDVAAAIAFLASDAASWITGETMVVDGGQRLGDAAPFRIGASLGV</sequence>
<comment type="similarity">
    <text evidence="1">Belongs to the short-chain dehydrogenases/reductases (SDR) family.</text>
</comment>